<evidence type="ECO:0000313" key="1">
    <source>
        <dbReference type="EMBL" id="JAD98173.1"/>
    </source>
</evidence>
<accession>A0A0A9EGQ4</accession>
<organism evidence="1">
    <name type="scientific">Arundo donax</name>
    <name type="common">Giant reed</name>
    <name type="synonym">Donax arundinaceus</name>
    <dbReference type="NCBI Taxonomy" id="35708"/>
    <lineage>
        <taxon>Eukaryota</taxon>
        <taxon>Viridiplantae</taxon>
        <taxon>Streptophyta</taxon>
        <taxon>Embryophyta</taxon>
        <taxon>Tracheophyta</taxon>
        <taxon>Spermatophyta</taxon>
        <taxon>Magnoliopsida</taxon>
        <taxon>Liliopsida</taxon>
        <taxon>Poales</taxon>
        <taxon>Poaceae</taxon>
        <taxon>PACMAD clade</taxon>
        <taxon>Arundinoideae</taxon>
        <taxon>Arundineae</taxon>
        <taxon>Arundo</taxon>
    </lineage>
</organism>
<name>A0A0A9EGQ4_ARUDO</name>
<dbReference type="AlphaFoldDB" id="A0A0A9EGQ4"/>
<reference evidence="1" key="1">
    <citation type="submission" date="2014-09" db="EMBL/GenBank/DDBJ databases">
        <authorList>
            <person name="Magalhaes I.L.F."/>
            <person name="Oliveira U."/>
            <person name="Santos F.R."/>
            <person name="Vidigal T.H.D.A."/>
            <person name="Brescovit A.D."/>
            <person name="Santos A.J."/>
        </authorList>
    </citation>
    <scope>NUCLEOTIDE SEQUENCE</scope>
    <source>
        <tissue evidence="1">Shoot tissue taken approximately 20 cm above the soil surface</tissue>
    </source>
</reference>
<proteinExistence type="predicted"/>
<sequence length="63" mass="6865">MSWALQYPSIRAFHPTTSKLLIPRALTSISANLAASSTRPFLHNPTSTVFTVTPSKGTPRLLI</sequence>
<protein>
    <submittedName>
        <fullName evidence="1">Uncharacterized protein</fullName>
    </submittedName>
</protein>
<dbReference type="EMBL" id="GBRH01199722">
    <property type="protein sequence ID" value="JAD98173.1"/>
    <property type="molecule type" value="Transcribed_RNA"/>
</dbReference>
<reference evidence="1" key="2">
    <citation type="journal article" date="2015" name="Data Brief">
        <title>Shoot transcriptome of the giant reed, Arundo donax.</title>
        <authorList>
            <person name="Barrero R.A."/>
            <person name="Guerrero F.D."/>
            <person name="Moolhuijzen P."/>
            <person name="Goolsby J.A."/>
            <person name="Tidwell J."/>
            <person name="Bellgard S.E."/>
            <person name="Bellgard M.I."/>
        </authorList>
    </citation>
    <scope>NUCLEOTIDE SEQUENCE</scope>
    <source>
        <tissue evidence="1">Shoot tissue taken approximately 20 cm above the soil surface</tissue>
    </source>
</reference>